<proteinExistence type="predicted"/>
<organism evidence="1 2">
    <name type="scientific">Flexistipes sinusarabici</name>
    <dbReference type="NCBI Taxonomy" id="2352"/>
    <lineage>
        <taxon>Bacteria</taxon>
        <taxon>Pseudomonadati</taxon>
        <taxon>Deferribacterota</taxon>
        <taxon>Deferribacteres</taxon>
        <taxon>Deferribacterales</taxon>
        <taxon>Flexistipitaceae</taxon>
        <taxon>Flexistipes</taxon>
    </lineage>
</organism>
<name>A0A3D5Q991_FLESI</name>
<reference evidence="1 2" key="1">
    <citation type="journal article" date="2018" name="Nat. Biotechnol.">
        <title>A standardized bacterial taxonomy based on genome phylogeny substantially revises the tree of life.</title>
        <authorList>
            <person name="Parks D.H."/>
            <person name="Chuvochina M."/>
            <person name="Waite D.W."/>
            <person name="Rinke C."/>
            <person name="Skarshewski A."/>
            <person name="Chaumeil P.A."/>
            <person name="Hugenholtz P."/>
        </authorList>
    </citation>
    <scope>NUCLEOTIDE SEQUENCE [LARGE SCALE GENOMIC DNA]</scope>
    <source>
        <strain evidence="1">UBA8672</strain>
    </source>
</reference>
<protein>
    <submittedName>
        <fullName evidence="1">Uncharacterized protein</fullName>
    </submittedName>
</protein>
<dbReference type="AlphaFoldDB" id="A0A3D5Q991"/>
<sequence length="61" mass="7655">MKSSKIYEIFNDYFYTLKKSFGYIFYFFYRILPKPLWIVLFVIGLSGRLIDRFIDKIFWRH</sequence>
<dbReference type="EMBL" id="DPPF01000040">
    <property type="protein sequence ID" value="HCW92421.1"/>
    <property type="molecule type" value="Genomic_DNA"/>
</dbReference>
<comment type="caution">
    <text evidence="1">The sequence shown here is derived from an EMBL/GenBank/DDBJ whole genome shotgun (WGS) entry which is preliminary data.</text>
</comment>
<dbReference type="Proteomes" id="UP000262325">
    <property type="component" value="Unassembled WGS sequence"/>
</dbReference>
<evidence type="ECO:0000313" key="1">
    <source>
        <dbReference type="EMBL" id="HCW92421.1"/>
    </source>
</evidence>
<gene>
    <name evidence="1" type="ORF">DHM44_01930</name>
</gene>
<accession>A0A3D5Q991</accession>
<evidence type="ECO:0000313" key="2">
    <source>
        <dbReference type="Proteomes" id="UP000262325"/>
    </source>
</evidence>